<organism evidence="2 3">
    <name type="scientific">Macrosiphum euphorbiae</name>
    <name type="common">potato aphid</name>
    <dbReference type="NCBI Taxonomy" id="13131"/>
    <lineage>
        <taxon>Eukaryota</taxon>
        <taxon>Metazoa</taxon>
        <taxon>Ecdysozoa</taxon>
        <taxon>Arthropoda</taxon>
        <taxon>Hexapoda</taxon>
        <taxon>Insecta</taxon>
        <taxon>Pterygota</taxon>
        <taxon>Neoptera</taxon>
        <taxon>Paraneoptera</taxon>
        <taxon>Hemiptera</taxon>
        <taxon>Sternorrhyncha</taxon>
        <taxon>Aphidomorpha</taxon>
        <taxon>Aphidoidea</taxon>
        <taxon>Aphididae</taxon>
        <taxon>Macrosiphini</taxon>
        <taxon>Macrosiphum</taxon>
    </lineage>
</organism>
<dbReference type="SUPFAM" id="SSF53098">
    <property type="entry name" value="Ribonuclease H-like"/>
    <property type="match status" value="1"/>
</dbReference>
<sequence length="153" mass="17968">MQIMDLTNWPENIDIRFGETEVKRLCKRFMLNQENAINGMRQLIHDPTVLPKEIMPEFDNFYKTFPVSTAECERGFSLMNNICTKLRARLTMKNISNLMFININGPPLEKWDPKDYVKSWMVSHRSAEDTRTKLCRPAIVANSENKSNLWKIL</sequence>
<feature type="domain" description="HAT C-terminal dimerisation" evidence="1">
    <location>
        <begin position="64"/>
        <end position="102"/>
    </location>
</feature>
<gene>
    <name evidence="2" type="ORF">MEUPH1_LOCUS11149</name>
</gene>
<reference evidence="2 3" key="1">
    <citation type="submission" date="2023-01" db="EMBL/GenBank/DDBJ databases">
        <authorList>
            <person name="Whitehead M."/>
        </authorList>
    </citation>
    <scope>NUCLEOTIDE SEQUENCE [LARGE SCALE GENOMIC DNA]</scope>
</reference>
<proteinExistence type="predicted"/>
<evidence type="ECO:0000313" key="3">
    <source>
        <dbReference type="Proteomes" id="UP001160148"/>
    </source>
</evidence>
<dbReference type="InterPro" id="IPR012337">
    <property type="entry name" value="RNaseH-like_sf"/>
</dbReference>
<dbReference type="AlphaFoldDB" id="A0AAV0WIA9"/>
<dbReference type="PANTHER" id="PTHR46880">
    <property type="entry name" value="RAS-ASSOCIATING DOMAIN-CONTAINING PROTEIN"/>
    <property type="match status" value="1"/>
</dbReference>
<accession>A0AAV0WIA9</accession>
<name>A0AAV0WIA9_9HEMI</name>
<keyword evidence="3" id="KW-1185">Reference proteome</keyword>
<evidence type="ECO:0000259" key="1">
    <source>
        <dbReference type="Pfam" id="PF05699"/>
    </source>
</evidence>
<dbReference type="Proteomes" id="UP001160148">
    <property type="component" value="Unassembled WGS sequence"/>
</dbReference>
<evidence type="ECO:0000313" key="2">
    <source>
        <dbReference type="EMBL" id="CAI6355271.1"/>
    </source>
</evidence>
<protein>
    <recommendedName>
        <fullName evidence="1">HAT C-terminal dimerisation domain-containing protein</fullName>
    </recommendedName>
</protein>
<dbReference type="Pfam" id="PF05699">
    <property type="entry name" value="Dimer_Tnp_hAT"/>
    <property type="match status" value="1"/>
</dbReference>
<dbReference type="EMBL" id="CARXXK010000002">
    <property type="protein sequence ID" value="CAI6355271.1"/>
    <property type="molecule type" value="Genomic_DNA"/>
</dbReference>
<dbReference type="PANTHER" id="PTHR46880:SF8">
    <property type="entry name" value="E3 SUMO-PROTEIN LIGASE KIAA1586"/>
    <property type="match status" value="1"/>
</dbReference>
<dbReference type="InterPro" id="IPR008906">
    <property type="entry name" value="HATC_C_dom"/>
</dbReference>
<dbReference type="GO" id="GO:0046983">
    <property type="term" value="F:protein dimerization activity"/>
    <property type="evidence" value="ECO:0007669"/>
    <property type="project" value="InterPro"/>
</dbReference>
<comment type="caution">
    <text evidence="2">The sequence shown here is derived from an EMBL/GenBank/DDBJ whole genome shotgun (WGS) entry which is preliminary data.</text>
</comment>